<keyword evidence="3" id="KW-0411">Iron-sulfur</keyword>
<keyword evidence="2" id="KW-0408">Iron</keyword>
<dbReference type="PROSITE" id="PS51379">
    <property type="entry name" value="4FE4S_FER_2"/>
    <property type="match status" value="1"/>
</dbReference>
<reference evidence="5" key="1">
    <citation type="journal article" date="2013" name="Extremophiles">
        <title>Proteinivorax tanatarense gen. nov., sp. nov., an anaerobic, haloalkaliphilic, proteolytic bacterium isolated from a decaying algal bloom, and proposal of Proteinivoraceae fam. nov.</title>
        <authorList>
            <person name="Kevbrin V."/>
            <person name="Boltyanskaya Y."/>
            <person name="Zhilina T."/>
            <person name="Kolganova T."/>
            <person name="Lavrentjeva E."/>
            <person name="Kuznetsov B."/>
        </authorList>
    </citation>
    <scope>NUCLEOTIDE SEQUENCE</scope>
    <source>
        <strain evidence="5">Z-910T</strain>
    </source>
</reference>
<keyword evidence="1" id="KW-0479">Metal-binding</keyword>
<gene>
    <name evidence="5" type="ORF">PRVXT_002745</name>
</gene>
<dbReference type="PROSITE" id="PS00198">
    <property type="entry name" value="4FE4S_FER_1"/>
    <property type="match status" value="1"/>
</dbReference>
<dbReference type="Pfam" id="PF00248">
    <property type="entry name" value="Aldo_ket_red"/>
    <property type="match status" value="1"/>
</dbReference>
<sequence>MQKRALGKLNANSSLLGLGCMRFPMKGEGDNSQVDEKKAIDLIRHSIDSGVNYIDTAYPYHGGDSEPIVGKALKDGYREKVYLATKSPVWKMEKEEDFEKYLDEQLEKLQTDYIDFYLLHALDKDRWEKAKKLGAEKFLEKAIAQGKIKHACFSFHDNFEIFKEIVDAYPWSLCLIQLNYLDENYQAGVEGLKYAYEKGLAIAIMEPLRGGKLAKNVPTDVQKVWDKYDVKRTPAEWAFKWLANFPEVSVILSGMNSKEEVNENVKILDKAKPNSLSKEEKQLIEEAKSIFEDKIKITCTECNYCIPCPHDVMIPTLFNVYNSGYMFENVQGSKDTYLRIKKMEKDASKCVECGLCEKECPQNLPIIEHLKKIEEELG</sequence>
<dbReference type="PROSITE" id="PS51257">
    <property type="entry name" value="PROKAR_LIPOPROTEIN"/>
    <property type="match status" value="1"/>
</dbReference>
<dbReference type="EMBL" id="CP158367">
    <property type="protein sequence ID" value="XBX74687.1"/>
    <property type="molecule type" value="Genomic_DNA"/>
</dbReference>
<name>A0AAU7VL75_9FIRM</name>
<dbReference type="InterPro" id="IPR023210">
    <property type="entry name" value="NADP_OxRdtase_dom"/>
</dbReference>
<dbReference type="PANTHER" id="PTHR43312:SF2">
    <property type="entry name" value="OXIDOREDUCTASE"/>
    <property type="match status" value="1"/>
</dbReference>
<dbReference type="SUPFAM" id="SSF51430">
    <property type="entry name" value="NAD(P)-linked oxidoreductase"/>
    <property type="match status" value="1"/>
</dbReference>
<accession>A0AAU7VL75</accession>
<evidence type="ECO:0000256" key="2">
    <source>
        <dbReference type="ARBA" id="ARBA00023004"/>
    </source>
</evidence>
<dbReference type="GO" id="GO:0046872">
    <property type="term" value="F:metal ion binding"/>
    <property type="evidence" value="ECO:0007669"/>
    <property type="project" value="UniProtKB-KW"/>
</dbReference>
<dbReference type="InterPro" id="IPR053135">
    <property type="entry name" value="AKR2_Oxidoreductase"/>
</dbReference>
<dbReference type="InterPro" id="IPR036812">
    <property type="entry name" value="NAD(P)_OxRdtase_dom_sf"/>
</dbReference>
<protein>
    <submittedName>
        <fullName evidence="5">Aldo/keto reductase</fullName>
    </submittedName>
</protein>
<dbReference type="Gene3D" id="3.20.20.100">
    <property type="entry name" value="NADP-dependent oxidoreductase domain"/>
    <property type="match status" value="1"/>
</dbReference>
<dbReference type="InterPro" id="IPR017900">
    <property type="entry name" value="4Fe4S_Fe_S_CS"/>
</dbReference>
<dbReference type="InterPro" id="IPR017896">
    <property type="entry name" value="4Fe4S_Fe-S-bd"/>
</dbReference>
<dbReference type="Gene3D" id="3.30.70.20">
    <property type="match status" value="1"/>
</dbReference>
<organism evidence="5">
    <name type="scientific">Proteinivorax tanatarense</name>
    <dbReference type="NCBI Taxonomy" id="1260629"/>
    <lineage>
        <taxon>Bacteria</taxon>
        <taxon>Bacillati</taxon>
        <taxon>Bacillota</taxon>
        <taxon>Clostridia</taxon>
        <taxon>Eubacteriales</taxon>
        <taxon>Proteinivoracaceae</taxon>
        <taxon>Proteinivorax</taxon>
    </lineage>
</organism>
<dbReference type="PANTHER" id="PTHR43312">
    <property type="entry name" value="D-THREO-ALDOSE 1-DEHYDROGENASE"/>
    <property type="match status" value="1"/>
</dbReference>
<feature type="domain" description="4Fe-4S ferredoxin-type" evidence="4">
    <location>
        <begin position="341"/>
        <end position="370"/>
    </location>
</feature>
<dbReference type="CDD" id="cd19096">
    <property type="entry name" value="AKR_Fe-S_oxidoreductase"/>
    <property type="match status" value="1"/>
</dbReference>
<evidence type="ECO:0000256" key="1">
    <source>
        <dbReference type="ARBA" id="ARBA00022723"/>
    </source>
</evidence>
<evidence type="ECO:0000256" key="3">
    <source>
        <dbReference type="ARBA" id="ARBA00023014"/>
    </source>
</evidence>
<evidence type="ECO:0000259" key="4">
    <source>
        <dbReference type="PROSITE" id="PS51379"/>
    </source>
</evidence>
<evidence type="ECO:0000313" key="5">
    <source>
        <dbReference type="EMBL" id="XBX74687.1"/>
    </source>
</evidence>
<reference evidence="5" key="2">
    <citation type="submission" date="2024-06" db="EMBL/GenBank/DDBJ databases">
        <authorList>
            <person name="Petrova K.O."/>
            <person name="Toshchakov S.V."/>
            <person name="Boltjanskaja Y.V."/>
            <person name="Kevbrin V."/>
        </authorList>
    </citation>
    <scope>NUCLEOTIDE SEQUENCE</scope>
    <source>
        <strain evidence="5">Z-910T</strain>
    </source>
</reference>
<dbReference type="AlphaFoldDB" id="A0AAU7VL75"/>
<dbReference type="Pfam" id="PF13187">
    <property type="entry name" value="Fer4_9"/>
    <property type="match status" value="1"/>
</dbReference>
<dbReference type="GO" id="GO:0051536">
    <property type="term" value="F:iron-sulfur cluster binding"/>
    <property type="evidence" value="ECO:0007669"/>
    <property type="project" value="UniProtKB-KW"/>
</dbReference>
<proteinExistence type="predicted"/>